<keyword evidence="3" id="KW-0732">Signal</keyword>
<dbReference type="PANTHER" id="PTHR22923">
    <property type="entry name" value="CEREBELLIN-RELATED"/>
    <property type="match status" value="1"/>
</dbReference>
<dbReference type="Proteomes" id="UP000005408">
    <property type="component" value="Unassembled WGS sequence"/>
</dbReference>
<evidence type="ECO:0000259" key="4">
    <source>
        <dbReference type="PROSITE" id="PS50871"/>
    </source>
</evidence>
<reference evidence="5" key="1">
    <citation type="submission" date="2022-08" db="UniProtKB">
        <authorList>
            <consortium name="EnsemblMetazoa"/>
        </authorList>
    </citation>
    <scope>IDENTIFICATION</scope>
    <source>
        <strain evidence="5">05x7-T-G4-1.051#20</strain>
    </source>
</reference>
<protein>
    <recommendedName>
        <fullName evidence="4">C1q domain-containing protein</fullName>
    </recommendedName>
</protein>
<dbReference type="InterPro" id="IPR008983">
    <property type="entry name" value="Tumour_necrosis_fac-like_dom"/>
</dbReference>
<evidence type="ECO:0000313" key="5">
    <source>
        <dbReference type="EnsemblMetazoa" id="G18013.1:cds"/>
    </source>
</evidence>
<evidence type="ECO:0000256" key="1">
    <source>
        <dbReference type="ARBA" id="ARBA00004613"/>
    </source>
</evidence>
<dbReference type="PROSITE" id="PS50871">
    <property type="entry name" value="C1Q"/>
    <property type="match status" value="1"/>
</dbReference>
<evidence type="ECO:0000256" key="2">
    <source>
        <dbReference type="ARBA" id="ARBA00022525"/>
    </source>
</evidence>
<dbReference type="EnsemblMetazoa" id="G18013.1">
    <property type="protein sequence ID" value="G18013.1:cds"/>
    <property type="gene ID" value="G18013"/>
</dbReference>
<feature type="domain" description="C1q" evidence="4">
    <location>
        <begin position="168"/>
        <end position="298"/>
    </location>
</feature>
<dbReference type="Pfam" id="PF00386">
    <property type="entry name" value="C1q"/>
    <property type="match status" value="1"/>
</dbReference>
<dbReference type="AlphaFoldDB" id="A0A8W8JDT2"/>
<dbReference type="InterPro" id="IPR050822">
    <property type="entry name" value="Cerebellin_Synaptic_Org"/>
</dbReference>
<evidence type="ECO:0000256" key="3">
    <source>
        <dbReference type="ARBA" id="ARBA00022729"/>
    </source>
</evidence>
<dbReference type="InterPro" id="IPR001073">
    <property type="entry name" value="C1q_dom"/>
</dbReference>
<accession>A0A8W8JDT2</accession>
<keyword evidence="2" id="KW-0964">Secreted</keyword>
<name>A0A8W8JDT2_MAGGI</name>
<proteinExistence type="predicted"/>
<dbReference type="Gene3D" id="2.60.120.40">
    <property type="match status" value="1"/>
</dbReference>
<dbReference type="SUPFAM" id="SSF49842">
    <property type="entry name" value="TNF-like"/>
    <property type="match status" value="1"/>
</dbReference>
<comment type="subcellular location">
    <subcellularLocation>
        <location evidence="1">Secreted</location>
    </subcellularLocation>
</comment>
<keyword evidence="6" id="KW-1185">Reference proteome</keyword>
<organism evidence="5 6">
    <name type="scientific">Magallana gigas</name>
    <name type="common">Pacific oyster</name>
    <name type="synonym">Crassostrea gigas</name>
    <dbReference type="NCBI Taxonomy" id="29159"/>
    <lineage>
        <taxon>Eukaryota</taxon>
        <taxon>Metazoa</taxon>
        <taxon>Spiralia</taxon>
        <taxon>Lophotrochozoa</taxon>
        <taxon>Mollusca</taxon>
        <taxon>Bivalvia</taxon>
        <taxon>Autobranchia</taxon>
        <taxon>Pteriomorphia</taxon>
        <taxon>Ostreida</taxon>
        <taxon>Ostreoidea</taxon>
        <taxon>Ostreidae</taxon>
        <taxon>Magallana</taxon>
    </lineage>
</organism>
<dbReference type="PANTHER" id="PTHR22923:SF102">
    <property type="entry name" value="CEREBELLIN 13-RELATED"/>
    <property type="match status" value="1"/>
</dbReference>
<dbReference type="GO" id="GO:0005576">
    <property type="term" value="C:extracellular region"/>
    <property type="evidence" value="ECO:0007669"/>
    <property type="project" value="UniProtKB-SubCell"/>
</dbReference>
<sequence>MWWNEPSNLTDASYGFPGNNFDTAEMMGLLLNQTVELESLKRQTEILKQQTENDRSSIQLLQNRVFYLEAELNRQNISKIQSTQEFSTYLSSMNQLTQTMIANEANNYNLTQKVDVALKALDDLKVEVRYTSLSMLDIHSKKDLERLNGSIMQIIEERISDVQDYITNISRRIGFTASVSNSSTSWNNGTLVFPEVITNVGNGYNETDGVFTAPLQGEYVFFVNVQSNGNQHIYVHITLNGIDQVTAIAFGNNYNYYEAGGNLAVLTLQKEDRVWIEHYEGQGFHHDGHLTTFSGFLL</sequence>
<evidence type="ECO:0000313" key="6">
    <source>
        <dbReference type="Proteomes" id="UP000005408"/>
    </source>
</evidence>
<dbReference type="PRINTS" id="PR00007">
    <property type="entry name" value="COMPLEMNTC1Q"/>
</dbReference>
<dbReference type="SMART" id="SM00110">
    <property type="entry name" value="C1Q"/>
    <property type="match status" value="1"/>
</dbReference>